<sequence length="381" mass="42148">MQVIEGFDTEFIPSIAEPAFERTYFGEHADDLLVIDAKSGARAYPERILNIHHMVNDIISRTPVLVSYCPLCGSAVAYDRRIDGQTLTFEFGGKIVENNLVMRDQETGSEWKRSSGECIRGELAGTNLELHPARMTTWEAFHAAHPSGVVLQRPNTEPTLFQQFAGTTTGLLEHPAGREVMDAAFSLIRAANLARNPETGTETVNIRPFLRLLQGMVELRSWISEENETGIGYKSDAMAVFQREDTFGYLALHGGPRDWEKRGPSDISSKTNVLGATVEDEAVGFARPRIETADGIVMTRFGGTDIVVFATDEELNAFENPGFEFKPTNDPALFEADDAQWNGATGESDDGRTLSRVSTSWTYAYAWQTDHGATSFYPTES</sequence>
<dbReference type="InterPro" id="IPR021516">
    <property type="entry name" value="DUF3179"/>
</dbReference>
<dbReference type="Proteomes" id="UP001596417">
    <property type="component" value="Unassembled WGS sequence"/>
</dbReference>
<evidence type="ECO:0000313" key="2">
    <source>
        <dbReference type="Proteomes" id="UP001596417"/>
    </source>
</evidence>
<gene>
    <name evidence="1" type="ORF">ACFQL7_06930</name>
</gene>
<evidence type="ECO:0000313" key="1">
    <source>
        <dbReference type="EMBL" id="MFC7189616.1"/>
    </source>
</evidence>
<protein>
    <submittedName>
        <fullName evidence="1">DUF3179 domain-containing protein</fullName>
    </submittedName>
</protein>
<dbReference type="RefSeq" id="WP_264554857.1">
    <property type="nucleotide sequence ID" value="NZ_CP109979.1"/>
</dbReference>
<dbReference type="EMBL" id="JBHTAX010000001">
    <property type="protein sequence ID" value="MFC7189616.1"/>
    <property type="molecule type" value="Genomic_DNA"/>
</dbReference>
<dbReference type="Pfam" id="PF11376">
    <property type="entry name" value="DUF3179"/>
    <property type="match status" value="1"/>
</dbReference>
<comment type="caution">
    <text evidence="1">The sequence shown here is derived from an EMBL/GenBank/DDBJ whole genome shotgun (WGS) entry which is preliminary data.</text>
</comment>
<dbReference type="GeneID" id="76199175"/>
<dbReference type="AlphaFoldDB" id="A0ABD5YQT9"/>
<keyword evidence="2" id="KW-1185">Reference proteome</keyword>
<accession>A0ABD5YQT9</accession>
<name>A0ABD5YQT9_9EURY</name>
<reference evidence="1 2" key="1">
    <citation type="journal article" date="2019" name="Int. J. Syst. Evol. Microbiol.">
        <title>The Global Catalogue of Microorganisms (GCM) 10K type strain sequencing project: providing services to taxonomists for standard genome sequencing and annotation.</title>
        <authorList>
            <consortium name="The Broad Institute Genomics Platform"/>
            <consortium name="The Broad Institute Genome Sequencing Center for Infectious Disease"/>
            <person name="Wu L."/>
            <person name="Ma J."/>
        </authorList>
    </citation>
    <scope>NUCLEOTIDE SEQUENCE [LARGE SCALE GENOMIC DNA]</scope>
    <source>
        <strain evidence="1 2">RDMS1</strain>
    </source>
</reference>
<proteinExistence type="predicted"/>
<organism evidence="1 2">
    <name type="scientific">Halocatena marina</name>
    <dbReference type="NCBI Taxonomy" id="2934937"/>
    <lineage>
        <taxon>Archaea</taxon>
        <taxon>Methanobacteriati</taxon>
        <taxon>Methanobacteriota</taxon>
        <taxon>Stenosarchaea group</taxon>
        <taxon>Halobacteria</taxon>
        <taxon>Halobacteriales</taxon>
        <taxon>Natronomonadaceae</taxon>
        <taxon>Halocatena</taxon>
    </lineage>
</organism>